<proteinExistence type="predicted"/>
<protein>
    <submittedName>
        <fullName evidence="3">Membrane protein</fullName>
    </submittedName>
</protein>
<keyword evidence="2" id="KW-0812">Transmembrane</keyword>
<feature type="region of interest" description="Disordered" evidence="1">
    <location>
        <begin position="179"/>
        <end position="218"/>
    </location>
</feature>
<feature type="transmembrane region" description="Helical" evidence="2">
    <location>
        <begin position="51"/>
        <end position="77"/>
    </location>
</feature>
<dbReference type="EMBL" id="JAGGMR010000001">
    <property type="protein sequence ID" value="MBP2187807.1"/>
    <property type="molecule type" value="Genomic_DNA"/>
</dbReference>
<dbReference type="InterPro" id="IPR013901">
    <property type="entry name" value="Anthrone_oxy"/>
</dbReference>
<dbReference type="RefSeq" id="WP_209884652.1">
    <property type="nucleotide sequence ID" value="NZ_JAGGMR010000001.1"/>
</dbReference>
<dbReference type="Pfam" id="PF08592">
    <property type="entry name" value="Anthrone_oxy"/>
    <property type="match status" value="1"/>
</dbReference>
<evidence type="ECO:0000256" key="1">
    <source>
        <dbReference type="SAM" id="MobiDB-lite"/>
    </source>
</evidence>
<evidence type="ECO:0000256" key="2">
    <source>
        <dbReference type="SAM" id="Phobius"/>
    </source>
</evidence>
<sequence length="218" mass="22792">MFALRIAALVAAALASGLIGGVFYAYAISVMPALNRSDDRTIVDVMQKINVVIINPWFMLGFMGTVGFSILAAVLHLGKDHRATLVWIAVAVVLNVIAFAVTVGFNVPLNDQLAAAGDVAQIQNLAQVRADFEAGWVRWNIIRAVLHTLAFLVLCGALFVAGVQRGESATAAAPAPGAVPGQFAAPSNPPTRPFGAQQNIGQYGGGQSQPGRPVPGQH</sequence>
<keyword evidence="2" id="KW-1133">Transmembrane helix</keyword>
<feature type="transmembrane region" description="Helical" evidence="2">
    <location>
        <begin position="84"/>
        <end position="105"/>
    </location>
</feature>
<evidence type="ECO:0000313" key="4">
    <source>
        <dbReference type="Proteomes" id="UP001519325"/>
    </source>
</evidence>
<evidence type="ECO:0000313" key="3">
    <source>
        <dbReference type="EMBL" id="MBP2187807.1"/>
    </source>
</evidence>
<organism evidence="3 4">
    <name type="scientific">Nocardia goodfellowii</name>
    <dbReference type="NCBI Taxonomy" id="882446"/>
    <lineage>
        <taxon>Bacteria</taxon>
        <taxon>Bacillati</taxon>
        <taxon>Actinomycetota</taxon>
        <taxon>Actinomycetes</taxon>
        <taxon>Mycobacteriales</taxon>
        <taxon>Nocardiaceae</taxon>
        <taxon>Nocardia</taxon>
    </lineage>
</organism>
<gene>
    <name evidence="3" type="ORF">BJ987_000708</name>
</gene>
<keyword evidence="2" id="KW-0472">Membrane</keyword>
<feature type="transmembrane region" description="Helical" evidence="2">
    <location>
        <begin position="141"/>
        <end position="161"/>
    </location>
</feature>
<keyword evidence="4" id="KW-1185">Reference proteome</keyword>
<comment type="caution">
    <text evidence="3">The sequence shown here is derived from an EMBL/GenBank/DDBJ whole genome shotgun (WGS) entry which is preliminary data.</text>
</comment>
<reference evidence="3 4" key="1">
    <citation type="submission" date="2021-03" db="EMBL/GenBank/DDBJ databases">
        <title>Sequencing the genomes of 1000 actinobacteria strains.</title>
        <authorList>
            <person name="Klenk H.-P."/>
        </authorList>
    </citation>
    <scope>NUCLEOTIDE SEQUENCE [LARGE SCALE GENOMIC DNA]</scope>
    <source>
        <strain evidence="3 4">DSM 45516</strain>
    </source>
</reference>
<dbReference type="Proteomes" id="UP001519325">
    <property type="component" value="Unassembled WGS sequence"/>
</dbReference>
<name>A0ABS4Q7Z2_9NOCA</name>
<accession>A0ABS4Q7Z2</accession>